<proteinExistence type="predicted"/>
<comment type="caution">
    <text evidence="1">The sequence shown here is derived from an EMBL/GenBank/DDBJ whole genome shotgun (WGS) entry which is preliminary data.</text>
</comment>
<dbReference type="STRING" id="428126.CLOSPI_01689"/>
<gene>
    <name evidence="1" type="ORF">CLOSPI_01689</name>
</gene>
<dbReference type="Proteomes" id="UP000004910">
    <property type="component" value="Unassembled WGS sequence"/>
</dbReference>
<evidence type="ECO:0000313" key="1">
    <source>
        <dbReference type="EMBL" id="EDS74108.1"/>
    </source>
</evidence>
<dbReference type="AlphaFoldDB" id="B1C373"/>
<protein>
    <submittedName>
        <fullName evidence="1">Uncharacterized protein</fullName>
    </submittedName>
</protein>
<dbReference type="EMBL" id="ABIK02000014">
    <property type="protein sequence ID" value="EDS74108.1"/>
    <property type="molecule type" value="Genomic_DNA"/>
</dbReference>
<accession>B1C373</accession>
<sequence>MSIKRYFFTNIINFIYILCDLLKKSIKSKKYVFMYKKKKQKKIPEKVPVYDEEYMIPK</sequence>
<organism evidence="1 2">
    <name type="scientific">Thomasclavelia spiroformis DSM 1552</name>
    <dbReference type="NCBI Taxonomy" id="428126"/>
    <lineage>
        <taxon>Bacteria</taxon>
        <taxon>Bacillati</taxon>
        <taxon>Bacillota</taxon>
        <taxon>Erysipelotrichia</taxon>
        <taxon>Erysipelotrichales</taxon>
        <taxon>Coprobacillaceae</taxon>
        <taxon>Thomasclavelia</taxon>
    </lineage>
</organism>
<keyword evidence="2" id="KW-1185">Reference proteome</keyword>
<evidence type="ECO:0000313" key="2">
    <source>
        <dbReference type="Proteomes" id="UP000004910"/>
    </source>
</evidence>
<dbReference type="HOGENOM" id="CLU_2971453_0_0_9"/>
<reference evidence="1" key="2">
    <citation type="submission" date="2014-06" db="EMBL/GenBank/DDBJ databases">
        <title>Draft genome sequence of Clostridium spiroforme (DSM 1552).</title>
        <authorList>
            <person name="Sudarsanam P."/>
            <person name="Ley R."/>
            <person name="Guruge J."/>
            <person name="Turnbaugh P.J."/>
            <person name="Mahowald M."/>
            <person name="Liep D."/>
            <person name="Gordon J."/>
        </authorList>
    </citation>
    <scope>NUCLEOTIDE SEQUENCE</scope>
    <source>
        <strain evidence="1">DSM 1552</strain>
    </source>
</reference>
<name>B1C373_9FIRM</name>
<reference evidence="1" key="1">
    <citation type="submission" date="2008-02" db="EMBL/GenBank/DDBJ databases">
        <authorList>
            <person name="Fulton L."/>
            <person name="Clifton S."/>
            <person name="Fulton B."/>
            <person name="Xu J."/>
            <person name="Minx P."/>
            <person name="Pepin K.H."/>
            <person name="Johnson M."/>
            <person name="Thiruvilangam P."/>
            <person name="Bhonagiri V."/>
            <person name="Nash W.E."/>
            <person name="Mardis E.R."/>
            <person name="Wilson R.K."/>
        </authorList>
    </citation>
    <scope>NUCLEOTIDE SEQUENCE [LARGE SCALE GENOMIC DNA]</scope>
    <source>
        <strain evidence="1">DSM 1552</strain>
    </source>
</reference>